<reference evidence="15" key="2">
    <citation type="submission" date="2008-08" db="EMBL/GenBank/DDBJ databases">
        <authorList>
            <consortium name="Diatom Consortium"/>
            <person name="Grigoriev I."/>
            <person name="Grimwood J."/>
            <person name="Kuo A."/>
            <person name="Otillar R.P."/>
            <person name="Salamov A."/>
            <person name="Detter J.C."/>
            <person name="Lindquist E."/>
            <person name="Shapiro H."/>
            <person name="Lucas S."/>
            <person name="Glavina del Rio T."/>
            <person name="Pitluck S."/>
            <person name="Rokhsar D."/>
            <person name="Bowler C."/>
        </authorList>
    </citation>
    <scope>GENOME REANNOTATION</scope>
    <source>
        <strain evidence="15">CCAP 1055/1</strain>
    </source>
</reference>
<evidence type="ECO:0000256" key="2">
    <source>
        <dbReference type="ARBA" id="ARBA00004286"/>
    </source>
</evidence>
<dbReference type="SUPFAM" id="SSF52540">
    <property type="entry name" value="P-loop containing nucleoside triphosphate hydrolases"/>
    <property type="match status" value="1"/>
</dbReference>
<accession>B5Y3V1</accession>
<dbReference type="AlphaFoldDB" id="B5Y3V1"/>
<dbReference type="InterPro" id="IPR003395">
    <property type="entry name" value="RecF/RecN/SMC_N"/>
</dbReference>
<evidence type="ECO:0000256" key="1">
    <source>
        <dbReference type="ARBA" id="ARBA00004123"/>
    </source>
</evidence>
<organism evidence="14 15">
    <name type="scientific">Phaeodactylum tricornutum (strain CCAP 1055/1)</name>
    <dbReference type="NCBI Taxonomy" id="556484"/>
    <lineage>
        <taxon>Eukaryota</taxon>
        <taxon>Sar</taxon>
        <taxon>Stramenopiles</taxon>
        <taxon>Ochrophyta</taxon>
        <taxon>Bacillariophyta</taxon>
        <taxon>Bacillariophyceae</taxon>
        <taxon>Bacillariophycidae</taxon>
        <taxon>Naviculales</taxon>
        <taxon>Phaeodactylaceae</taxon>
        <taxon>Phaeodactylum</taxon>
    </lineage>
</organism>
<dbReference type="OrthoDB" id="10072614at2759"/>
<dbReference type="GO" id="GO:0005524">
    <property type="term" value="F:ATP binding"/>
    <property type="evidence" value="ECO:0007669"/>
    <property type="project" value="UniProtKB-KW"/>
</dbReference>
<dbReference type="GO" id="GO:0000724">
    <property type="term" value="P:double-strand break repair via homologous recombination"/>
    <property type="evidence" value="ECO:0007669"/>
    <property type="project" value="TreeGrafter"/>
</dbReference>
<evidence type="ECO:0000256" key="8">
    <source>
        <dbReference type="ARBA" id="ARBA00023054"/>
    </source>
</evidence>
<sequence length="220" mass="24089">MTPSIKKRSSEASELDAEAAVPKRQATEKENQADPNAGVEDDVAETLASPKKAINVVGQPPEAGIIKEVYVENFMCHPKLRVTLCRNVNFIHGQNGSGKSAILAAIQICLGASASRTHRARNLKGLVRKDAGPNATAKVRVTLWNQGNDGYLPETYGDSITVERTISLRGGYNGYKLLDHNGKERSRNKKDLHEMLDMLNIQVENPVAVLDQDEAKKFLT</sequence>
<feature type="non-terminal residue" evidence="14">
    <location>
        <position position="220"/>
    </location>
</feature>
<dbReference type="GO" id="GO:0005634">
    <property type="term" value="C:nucleus"/>
    <property type="evidence" value="ECO:0007669"/>
    <property type="project" value="UniProtKB-SubCell"/>
</dbReference>
<dbReference type="Proteomes" id="UP000000759">
    <property type="component" value="Chromosome 11"/>
</dbReference>
<evidence type="ECO:0000256" key="4">
    <source>
        <dbReference type="ARBA" id="ARBA00022454"/>
    </source>
</evidence>
<dbReference type="InParanoid" id="B5Y3V1"/>
<evidence type="ECO:0000256" key="9">
    <source>
        <dbReference type="ARBA" id="ARBA00023172"/>
    </source>
</evidence>
<keyword evidence="5" id="KW-0547">Nucleotide-binding</keyword>
<dbReference type="InterPro" id="IPR027417">
    <property type="entry name" value="P-loop_NTPase"/>
</dbReference>
<evidence type="ECO:0000256" key="12">
    <source>
        <dbReference type="SAM" id="MobiDB-lite"/>
    </source>
</evidence>
<reference evidence="14 15" key="1">
    <citation type="journal article" date="2008" name="Nature">
        <title>The Phaeodactylum genome reveals the evolutionary history of diatom genomes.</title>
        <authorList>
            <person name="Bowler C."/>
            <person name="Allen A.E."/>
            <person name="Badger J.H."/>
            <person name="Grimwood J."/>
            <person name="Jabbari K."/>
            <person name="Kuo A."/>
            <person name="Maheswari U."/>
            <person name="Martens C."/>
            <person name="Maumus F."/>
            <person name="Otillar R.P."/>
            <person name="Rayko E."/>
            <person name="Salamov A."/>
            <person name="Vandepoele K."/>
            <person name="Beszteri B."/>
            <person name="Gruber A."/>
            <person name="Heijde M."/>
            <person name="Katinka M."/>
            <person name="Mock T."/>
            <person name="Valentin K."/>
            <person name="Verret F."/>
            <person name="Berges J.A."/>
            <person name="Brownlee C."/>
            <person name="Cadoret J.P."/>
            <person name="Chiovitti A."/>
            <person name="Choi C.J."/>
            <person name="Coesel S."/>
            <person name="De Martino A."/>
            <person name="Detter J.C."/>
            <person name="Durkin C."/>
            <person name="Falciatore A."/>
            <person name="Fournet J."/>
            <person name="Haruta M."/>
            <person name="Huysman M.J."/>
            <person name="Jenkins B.D."/>
            <person name="Jiroutova K."/>
            <person name="Jorgensen R.E."/>
            <person name="Joubert Y."/>
            <person name="Kaplan A."/>
            <person name="Kroger N."/>
            <person name="Kroth P.G."/>
            <person name="La Roche J."/>
            <person name="Lindquist E."/>
            <person name="Lommer M."/>
            <person name="Martin-Jezequel V."/>
            <person name="Lopez P.J."/>
            <person name="Lucas S."/>
            <person name="Mangogna M."/>
            <person name="McGinnis K."/>
            <person name="Medlin L.K."/>
            <person name="Montsant A."/>
            <person name="Oudot-Le Secq M.P."/>
            <person name="Napoli C."/>
            <person name="Obornik M."/>
            <person name="Parker M.S."/>
            <person name="Petit J.L."/>
            <person name="Porcel B.M."/>
            <person name="Poulsen N."/>
            <person name="Robison M."/>
            <person name="Rychlewski L."/>
            <person name="Rynearson T.A."/>
            <person name="Schmutz J."/>
            <person name="Shapiro H."/>
            <person name="Siaut M."/>
            <person name="Stanley M."/>
            <person name="Sussman M.R."/>
            <person name="Taylor A.R."/>
            <person name="Vardi A."/>
            <person name="von Dassow P."/>
            <person name="Vyverman W."/>
            <person name="Willis A."/>
            <person name="Wyrwicz L.S."/>
            <person name="Rokhsar D.S."/>
            <person name="Weissenbach J."/>
            <person name="Armbrust E.V."/>
            <person name="Green B.R."/>
            <person name="Van de Peer Y."/>
            <person name="Grigoriev I.V."/>
        </authorList>
    </citation>
    <scope>NUCLEOTIDE SEQUENCE [LARGE SCALE GENOMIC DNA]</scope>
    <source>
        <strain evidence="14 15">CCAP 1055/1</strain>
    </source>
</reference>
<proteinExistence type="inferred from homology"/>
<dbReference type="EMBL" id="CP001141">
    <property type="protein sequence ID" value="ACI65190.1"/>
    <property type="molecule type" value="Genomic_DNA"/>
</dbReference>
<comment type="subcellular location">
    <subcellularLocation>
        <location evidence="2">Chromosome</location>
    </subcellularLocation>
    <subcellularLocation>
        <location evidence="1">Nucleus</location>
    </subcellularLocation>
</comment>
<dbReference type="GO" id="GO:0003697">
    <property type="term" value="F:single-stranded DNA binding"/>
    <property type="evidence" value="ECO:0007669"/>
    <property type="project" value="TreeGrafter"/>
</dbReference>
<dbReference type="RefSeq" id="XP_002185720.1">
    <property type="nucleotide sequence ID" value="XM_002185684.1"/>
</dbReference>
<evidence type="ECO:0000313" key="14">
    <source>
        <dbReference type="EMBL" id="ACI65190.1"/>
    </source>
</evidence>
<dbReference type="KEGG" id="pti:PHATR_28237"/>
<comment type="similarity">
    <text evidence="3">Belongs to the SMC family. SMC6 subfamily.</text>
</comment>
<dbReference type="HOGENOM" id="CLU_009063_0_0_1"/>
<evidence type="ECO:0000256" key="6">
    <source>
        <dbReference type="ARBA" id="ARBA00022763"/>
    </source>
</evidence>
<dbReference type="Gene3D" id="3.40.50.300">
    <property type="entry name" value="P-loop containing nucleotide triphosphate hydrolases"/>
    <property type="match status" value="1"/>
</dbReference>
<evidence type="ECO:0000313" key="15">
    <source>
        <dbReference type="Proteomes" id="UP000000759"/>
    </source>
</evidence>
<feature type="region of interest" description="Disordered" evidence="12">
    <location>
        <begin position="1"/>
        <end position="40"/>
    </location>
</feature>
<dbReference type="GO" id="GO:0030915">
    <property type="term" value="C:Smc5-Smc6 complex"/>
    <property type="evidence" value="ECO:0007669"/>
    <property type="project" value="TreeGrafter"/>
</dbReference>
<keyword evidence="15" id="KW-1185">Reference proteome</keyword>
<protein>
    <recommendedName>
        <fullName evidence="13">RecF/RecN/SMC N-terminal domain-containing protein</fullName>
    </recommendedName>
</protein>
<gene>
    <name evidence="14" type="primary">SMC6</name>
    <name evidence="14" type="ORF">PHATR_28237</name>
</gene>
<dbReference type="Pfam" id="PF02463">
    <property type="entry name" value="SMC_N"/>
    <property type="match status" value="1"/>
</dbReference>
<keyword evidence="8" id="KW-0175">Coiled coil</keyword>
<keyword evidence="4" id="KW-0158">Chromosome</keyword>
<evidence type="ECO:0000256" key="11">
    <source>
        <dbReference type="ARBA" id="ARBA00023242"/>
    </source>
</evidence>
<dbReference type="PANTHER" id="PTHR19306">
    <property type="entry name" value="STRUCTURAL MAINTENANCE OF CHROMOSOMES 5,6 SMC5, SMC6"/>
    <property type="match status" value="1"/>
</dbReference>
<keyword evidence="9" id="KW-0233">DNA recombination</keyword>
<dbReference type="PANTHER" id="PTHR19306:SF6">
    <property type="entry name" value="STRUCTURAL MAINTENANCE OF CHROMOSOMES PROTEIN 6"/>
    <property type="match status" value="1"/>
</dbReference>
<keyword evidence="11" id="KW-0539">Nucleus</keyword>
<evidence type="ECO:0000256" key="5">
    <source>
        <dbReference type="ARBA" id="ARBA00022741"/>
    </source>
</evidence>
<name>B5Y3V1_PHATC</name>
<keyword evidence="10" id="KW-0234">DNA repair</keyword>
<evidence type="ECO:0000256" key="10">
    <source>
        <dbReference type="ARBA" id="ARBA00023204"/>
    </source>
</evidence>
<dbReference type="eggNOG" id="KOG0250">
    <property type="taxonomic scope" value="Eukaryota"/>
</dbReference>
<dbReference type="GO" id="GO:0003684">
    <property type="term" value="F:damaged DNA binding"/>
    <property type="evidence" value="ECO:0007669"/>
    <property type="project" value="TreeGrafter"/>
</dbReference>
<dbReference type="STRING" id="556484.B5Y3V1"/>
<dbReference type="GO" id="GO:0035861">
    <property type="term" value="C:site of double-strand break"/>
    <property type="evidence" value="ECO:0007669"/>
    <property type="project" value="TreeGrafter"/>
</dbReference>
<evidence type="ECO:0000256" key="7">
    <source>
        <dbReference type="ARBA" id="ARBA00022840"/>
    </source>
</evidence>
<dbReference type="PaxDb" id="2850-Phatr28237"/>
<keyword evidence="6" id="KW-0227">DNA damage</keyword>
<dbReference type="GeneID" id="7204555"/>
<keyword evidence="7" id="KW-0067">ATP-binding</keyword>
<evidence type="ECO:0000256" key="3">
    <source>
        <dbReference type="ARBA" id="ARBA00006793"/>
    </source>
</evidence>
<feature type="domain" description="RecF/RecN/SMC N-terminal" evidence="13">
    <location>
        <begin position="66"/>
        <end position="204"/>
    </location>
</feature>
<evidence type="ECO:0000259" key="13">
    <source>
        <dbReference type="Pfam" id="PF02463"/>
    </source>
</evidence>